<gene>
    <name evidence="7" type="ORF">GON04_14555</name>
</gene>
<feature type="transmembrane region" description="Helical" evidence="5">
    <location>
        <begin position="76"/>
        <end position="96"/>
    </location>
</feature>
<keyword evidence="4 5" id="KW-0472">Membrane</keyword>
<protein>
    <recommendedName>
        <fullName evidence="6">O-antigen ligase-related domain-containing protein</fullName>
    </recommendedName>
</protein>
<dbReference type="RefSeq" id="WP_157398807.1">
    <property type="nucleotide sequence ID" value="NZ_WSEL01000009.1"/>
</dbReference>
<evidence type="ECO:0000256" key="3">
    <source>
        <dbReference type="ARBA" id="ARBA00022989"/>
    </source>
</evidence>
<dbReference type="AlphaFoldDB" id="A0A6N8IUN2"/>
<evidence type="ECO:0000313" key="7">
    <source>
        <dbReference type="EMBL" id="MVQ30679.1"/>
    </source>
</evidence>
<feature type="transmembrane region" description="Helical" evidence="5">
    <location>
        <begin position="129"/>
        <end position="150"/>
    </location>
</feature>
<organism evidence="7 8">
    <name type="scientific">Ramlibacter pinisoli</name>
    <dbReference type="NCBI Taxonomy" id="2682844"/>
    <lineage>
        <taxon>Bacteria</taxon>
        <taxon>Pseudomonadati</taxon>
        <taxon>Pseudomonadota</taxon>
        <taxon>Betaproteobacteria</taxon>
        <taxon>Burkholderiales</taxon>
        <taxon>Comamonadaceae</taxon>
        <taxon>Ramlibacter</taxon>
    </lineage>
</organism>
<feature type="transmembrane region" description="Helical" evidence="5">
    <location>
        <begin position="170"/>
        <end position="188"/>
    </location>
</feature>
<dbReference type="InterPro" id="IPR007016">
    <property type="entry name" value="O-antigen_ligase-rel_domated"/>
</dbReference>
<sequence length="431" mass="46939">MSSRPLPAGHPGLGEFRSGQRPAADRGLLAFFGIALLFYFVVRGWLTASMVIMGVYCTGSCIVHRRELRPFLREPAVRWLALAALAPFTAALLVNLAHQQLVPRSIDATLRFLFAFAIFMDLRRRRLNFAPMAAVAFPAAIAVCAGWIFLVPQAPDHYWAGRFATIFMDPLTLSQHMMIAAFICLFLVQPSDPAWRKATMAAAIGLAILVALGTQSRTGWLMIPILLTVWLMRGRRLTTRQLAGSVSAVAVACVLAYWCSPVVQLRVDTVGIEVAAYASGANLDTSVGLRLSLYRVAAHLFVDRPLLGWGFATLPDIRTIPAITPFYTAALQSYFIGAGVHNEFLQAMMRMGLAGLLSRLLIYAVPLAIFVQACKSSAPRVRQNGYLGLVVVVGYLTASFTSEVTNLIYAASFYALLVAVFAAGALPRRPA</sequence>
<comment type="subcellular location">
    <subcellularLocation>
        <location evidence="1">Membrane</location>
        <topology evidence="1">Multi-pass membrane protein</topology>
    </subcellularLocation>
</comment>
<feature type="transmembrane region" description="Helical" evidence="5">
    <location>
        <begin position="351"/>
        <end position="373"/>
    </location>
</feature>
<keyword evidence="3 5" id="KW-1133">Transmembrane helix</keyword>
<reference evidence="7 8" key="1">
    <citation type="submission" date="2019-12" db="EMBL/GenBank/DDBJ databases">
        <authorList>
            <person name="Huq M.A."/>
        </authorList>
    </citation>
    <scope>NUCLEOTIDE SEQUENCE [LARGE SCALE GENOMIC DNA]</scope>
    <source>
        <strain evidence="7 8">MAH-25</strain>
    </source>
</reference>
<evidence type="ECO:0000256" key="1">
    <source>
        <dbReference type="ARBA" id="ARBA00004141"/>
    </source>
</evidence>
<evidence type="ECO:0000256" key="2">
    <source>
        <dbReference type="ARBA" id="ARBA00022692"/>
    </source>
</evidence>
<dbReference type="PANTHER" id="PTHR37422">
    <property type="entry name" value="TEICHURONIC ACID BIOSYNTHESIS PROTEIN TUAE"/>
    <property type="match status" value="1"/>
</dbReference>
<name>A0A6N8IUN2_9BURK</name>
<keyword evidence="2 5" id="KW-0812">Transmembrane</keyword>
<dbReference type="PANTHER" id="PTHR37422:SF17">
    <property type="entry name" value="O-ANTIGEN LIGASE"/>
    <property type="match status" value="1"/>
</dbReference>
<dbReference type="InterPro" id="IPR051533">
    <property type="entry name" value="WaaL-like"/>
</dbReference>
<dbReference type="Proteomes" id="UP000469385">
    <property type="component" value="Unassembled WGS sequence"/>
</dbReference>
<feature type="transmembrane region" description="Helical" evidence="5">
    <location>
        <begin position="195"/>
        <end position="212"/>
    </location>
</feature>
<dbReference type="EMBL" id="WSEL01000009">
    <property type="protein sequence ID" value="MVQ30679.1"/>
    <property type="molecule type" value="Genomic_DNA"/>
</dbReference>
<feature type="transmembrane region" description="Helical" evidence="5">
    <location>
        <begin position="407"/>
        <end position="426"/>
    </location>
</feature>
<evidence type="ECO:0000256" key="5">
    <source>
        <dbReference type="SAM" id="Phobius"/>
    </source>
</evidence>
<evidence type="ECO:0000313" key="8">
    <source>
        <dbReference type="Proteomes" id="UP000469385"/>
    </source>
</evidence>
<proteinExistence type="predicted"/>
<keyword evidence="8" id="KW-1185">Reference proteome</keyword>
<evidence type="ECO:0000256" key="4">
    <source>
        <dbReference type="ARBA" id="ARBA00023136"/>
    </source>
</evidence>
<accession>A0A6N8IUN2</accession>
<comment type="caution">
    <text evidence="7">The sequence shown here is derived from an EMBL/GenBank/DDBJ whole genome shotgun (WGS) entry which is preliminary data.</text>
</comment>
<feature type="domain" description="O-antigen ligase-related" evidence="6">
    <location>
        <begin position="203"/>
        <end position="357"/>
    </location>
</feature>
<feature type="transmembrane region" description="Helical" evidence="5">
    <location>
        <begin position="241"/>
        <end position="258"/>
    </location>
</feature>
<evidence type="ECO:0000259" key="6">
    <source>
        <dbReference type="Pfam" id="PF04932"/>
    </source>
</evidence>
<feature type="transmembrane region" description="Helical" evidence="5">
    <location>
        <begin position="23"/>
        <end position="40"/>
    </location>
</feature>
<dbReference type="Pfam" id="PF04932">
    <property type="entry name" value="Wzy_C"/>
    <property type="match status" value="1"/>
</dbReference>
<dbReference type="GO" id="GO:0016020">
    <property type="term" value="C:membrane"/>
    <property type="evidence" value="ECO:0007669"/>
    <property type="project" value="UniProtKB-SubCell"/>
</dbReference>
<feature type="transmembrane region" description="Helical" evidence="5">
    <location>
        <begin position="385"/>
        <end position="401"/>
    </location>
</feature>